<dbReference type="PANTHER" id="PTHR36932">
    <property type="entry name" value="CAPSULAR POLYSACCHARIDE BIOSYNTHESIS PROTEIN"/>
    <property type="match status" value="1"/>
</dbReference>
<dbReference type="GO" id="GO:0016874">
    <property type="term" value="F:ligase activity"/>
    <property type="evidence" value="ECO:0007669"/>
    <property type="project" value="UniProtKB-KW"/>
</dbReference>
<proteinExistence type="predicted"/>
<dbReference type="InterPro" id="IPR042099">
    <property type="entry name" value="ANL_N_sf"/>
</dbReference>
<dbReference type="Proteomes" id="UP000245466">
    <property type="component" value="Unassembled WGS sequence"/>
</dbReference>
<name>A0A2U1B146_9BACT</name>
<reference evidence="2 3" key="1">
    <citation type="submission" date="2018-04" db="EMBL/GenBank/DDBJ databases">
        <title>Genomic Encyclopedia of Type Strains, Phase IV (KMG-IV): sequencing the most valuable type-strain genomes for metagenomic binning, comparative biology and taxonomic classification.</title>
        <authorList>
            <person name="Goeker M."/>
        </authorList>
    </citation>
    <scope>NUCLEOTIDE SEQUENCE [LARGE SCALE GENOMIC DNA]</scope>
    <source>
        <strain evidence="2 3">DSM 100231</strain>
    </source>
</reference>
<gene>
    <name evidence="2" type="ORF">C8E01_103228</name>
</gene>
<evidence type="ECO:0000313" key="2">
    <source>
        <dbReference type="EMBL" id="PVY42362.1"/>
    </source>
</evidence>
<dbReference type="SUPFAM" id="SSF56801">
    <property type="entry name" value="Acetyl-CoA synthetase-like"/>
    <property type="match status" value="1"/>
</dbReference>
<evidence type="ECO:0000313" key="3">
    <source>
        <dbReference type="Proteomes" id="UP000245466"/>
    </source>
</evidence>
<dbReference type="Pfam" id="PF00501">
    <property type="entry name" value="AMP-binding"/>
    <property type="match status" value="1"/>
</dbReference>
<keyword evidence="2" id="KW-0436">Ligase</keyword>
<evidence type="ECO:0000259" key="1">
    <source>
        <dbReference type="Pfam" id="PF00501"/>
    </source>
</evidence>
<dbReference type="RefSeq" id="WP_165820578.1">
    <property type="nucleotide sequence ID" value="NZ_QEKI01000003.1"/>
</dbReference>
<dbReference type="Gene3D" id="3.40.50.12780">
    <property type="entry name" value="N-terminal domain of ligase-like"/>
    <property type="match status" value="1"/>
</dbReference>
<protein>
    <submittedName>
        <fullName evidence="2">Phenylacetate-CoA ligase</fullName>
    </submittedName>
</protein>
<organism evidence="2 3">
    <name type="scientific">Pontibacter virosus</name>
    <dbReference type="NCBI Taxonomy" id="1765052"/>
    <lineage>
        <taxon>Bacteria</taxon>
        <taxon>Pseudomonadati</taxon>
        <taxon>Bacteroidota</taxon>
        <taxon>Cytophagia</taxon>
        <taxon>Cytophagales</taxon>
        <taxon>Hymenobacteraceae</taxon>
        <taxon>Pontibacter</taxon>
    </lineage>
</organism>
<accession>A0A2U1B146</accession>
<keyword evidence="3" id="KW-1185">Reference proteome</keyword>
<dbReference type="AlphaFoldDB" id="A0A2U1B146"/>
<feature type="domain" description="AMP-dependent synthetase/ligase" evidence="1">
    <location>
        <begin position="131"/>
        <end position="325"/>
    </location>
</feature>
<dbReference type="EMBL" id="QEKI01000003">
    <property type="protein sequence ID" value="PVY42362.1"/>
    <property type="molecule type" value="Genomic_DNA"/>
</dbReference>
<comment type="caution">
    <text evidence="2">The sequence shown here is derived from an EMBL/GenBank/DDBJ whole genome shotgun (WGS) entry which is preliminary data.</text>
</comment>
<dbReference type="InterPro" id="IPR053158">
    <property type="entry name" value="CapK_Type1_Caps_Biosynth"/>
</dbReference>
<dbReference type="InterPro" id="IPR000873">
    <property type="entry name" value="AMP-dep_synth/lig_dom"/>
</dbReference>
<dbReference type="PANTHER" id="PTHR36932:SF1">
    <property type="entry name" value="CAPSULAR POLYSACCHARIDE BIOSYNTHESIS PROTEIN"/>
    <property type="match status" value="1"/>
</dbReference>
<sequence>MAENKKPSIGLNDKERFPLLPDLSFLQQLRQDEFAPRYNFQSGDRLEAAHLEKVKAYAHKISNTKAFWKVGEQPDWLEDYLNWCIDTVPFYKDRTRSFAEQPTISRSDLRAAPWDFVSKDAPLEELLVYQTSGTTGPAMDVLFDPVSQACWIPQLQSILQQYGITLDAAPDKVAIALICSQQETLTYASLSTYLNGAGVLKINLNPADWKDLNDRLLYLQKYDPQVLTGDPFAFLDLLKLQPVIRPKVLVSSAMKLTAGIGRKLEDYFGCPVLDIYSLTECRMVAVAEGDRYRAIRPELYLEVFDKHQDVALPYGERGELVITGGNNPFLPLIRYRTGDFCSIEMENGVPYLVGLEARLPVPFYTLAGELVNNIEISRAMMPLPLAGFTLHQDKSYRLTFTGWSDEAIAPAVQDVLQRIFKTGIAVDVEVHPVQAMRHSKVVNYSSAFALEDAGV</sequence>